<organism evidence="8 9">
    <name type="scientific">Pygocentrus nattereri</name>
    <name type="common">Red-bellied piranha</name>
    <dbReference type="NCBI Taxonomy" id="42514"/>
    <lineage>
        <taxon>Eukaryota</taxon>
        <taxon>Metazoa</taxon>
        <taxon>Chordata</taxon>
        <taxon>Craniata</taxon>
        <taxon>Vertebrata</taxon>
        <taxon>Euteleostomi</taxon>
        <taxon>Actinopterygii</taxon>
        <taxon>Neopterygii</taxon>
        <taxon>Teleostei</taxon>
        <taxon>Ostariophysi</taxon>
        <taxon>Characiformes</taxon>
        <taxon>Characoidei</taxon>
        <taxon>Pygocentrus</taxon>
    </lineage>
</organism>
<dbReference type="RefSeq" id="XP_017538597.1">
    <property type="nucleotide sequence ID" value="XM_017683108.2"/>
</dbReference>
<evidence type="ECO:0000313" key="9">
    <source>
        <dbReference type="Proteomes" id="UP001501920"/>
    </source>
</evidence>
<keyword evidence="9" id="KW-1185">Reference proteome</keyword>
<accession>A0AAR2KL33</accession>
<evidence type="ECO:0000256" key="4">
    <source>
        <dbReference type="ARBA" id="ARBA00023004"/>
    </source>
</evidence>
<dbReference type="PRINTS" id="PR00188">
    <property type="entry name" value="PLANTGLOBIN"/>
</dbReference>
<reference evidence="8" key="3">
    <citation type="submission" date="2025-09" db="UniProtKB">
        <authorList>
            <consortium name="Ensembl"/>
        </authorList>
    </citation>
    <scope>IDENTIFICATION</scope>
</reference>
<dbReference type="GO" id="GO:0020037">
    <property type="term" value="F:heme binding"/>
    <property type="evidence" value="ECO:0007669"/>
    <property type="project" value="InterPro"/>
</dbReference>
<dbReference type="GO" id="GO:0046872">
    <property type="term" value="F:metal ion binding"/>
    <property type="evidence" value="ECO:0007669"/>
    <property type="project" value="UniProtKB-KW"/>
</dbReference>
<evidence type="ECO:0000256" key="1">
    <source>
        <dbReference type="ARBA" id="ARBA00008705"/>
    </source>
</evidence>
<feature type="domain" description="Globin" evidence="7">
    <location>
        <begin position="23"/>
        <end position="170"/>
    </location>
</feature>
<dbReference type="InterPro" id="IPR009050">
    <property type="entry name" value="Globin-like_sf"/>
</dbReference>
<dbReference type="GO" id="GO:0005344">
    <property type="term" value="F:oxygen carrier activity"/>
    <property type="evidence" value="ECO:0007669"/>
    <property type="project" value="UniProtKB-KW"/>
</dbReference>
<comment type="similarity">
    <text evidence="1 6">Belongs to the globin family.</text>
</comment>
<dbReference type="GeneTree" id="ENSGT00730000111686"/>
<evidence type="ECO:0000256" key="5">
    <source>
        <dbReference type="ARBA" id="ARBA00046401"/>
    </source>
</evidence>
<dbReference type="Pfam" id="PF00042">
    <property type="entry name" value="Globin"/>
    <property type="match status" value="1"/>
</dbReference>
<dbReference type="GO" id="GO:0019825">
    <property type="term" value="F:oxygen binding"/>
    <property type="evidence" value="ECO:0007669"/>
    <property type="project" value="InterPro"/>
</dbReference>
<evidence type="ECO:0000259" key="7">
    <source>
        <dbReference type="PROSITE" id="PS01033"/>
    </source>
</evidence>
<protein>
    <recommendedName>
        <fullName evidence="7">Globin domain-containing protein</fullName>
    </recommendedName>
</protein>
<dbReference type="PANTHER" id="PTHR46458:SF2">
    <property type="entry name" value="X GLOBIN"/>
    <property type="match status" value="1"/>
</dbReference>
<reference evidence="8 9" key="1">
    <citation type="submission" date="2020-10" db="EMBL/GenBank/DDBJ databases">
        <title>Pygocentrus nattereri (red-bellied piranha) genome, fPygNat1, primary haplotype.</title>
        <authorList>
            <person name="Myers G."/>
            <person name="Meyer A."/>
            <person name="Karagic N."/>
            <person name="Pippel M."/>
            <person name="Winkler S."/>
            <person name="Tracey A."/>
            <person name="Wood J."/>
            <person name="Formenti G."/>
            <person name="Howe K."/>
            <person name="Fedrigo O."/>
            <person name="Jarvis E.D."/>
        </authorList>
    </citation>
    <scope>NUCLEOTIDE SEQUENCE [LARGE SCALE GENOMIC DNA]</scope>
</reference>
<dbReference type="Gene3D" id="1.10.490.10">
    <property type="entry name" value="Globins"/>
    <property type="match status" value="1"/>
</dbReference>
<dbReference type="GeneID" id="108411507"/>
<name>A0AAR2KL33_PYGNA</name>
<keyword evidence="6" id="KW-0813">Transport</keyword>
<keyword evidence="2 6" id="KW-0349">Heme</keyword>
<dbReference type="PROSITE" id="PS01033">
    <property type="entry name" value="GLOBIN"/>
    <property type="match status" value="1"/>
</dbReference>
<keyword evidence="4" id="KW-0408">Iron</keyword>
<keyword evidence="6" id="KW-0561">Oxygen transport</keyword>
<dbReference type="PANTHER" id="PTHR46458">
    <property type="entry name" value="BLR2807 PROTEIN"/>
    <property type="match status" value="1"/>
</dbReference>
<proteinExistence type="inferred from homology"/>
<dbReference type="InterPro" id="IPR012292">
    <property type="entry name" value="Globin/Proto"/>
</dbReference>
<reference evidence="8" key="2">
    <citation type="submission" date="2025-08" db="UniProtKB">
        <authorList>
            <consortium name="Ensembl"/>
        </authorList>
    </citation>
    <scope>IDENTIFICATION</scope>
</reference>
<dbReference type="SUPFAM" id="SSF46458">
    <property type="entry name" value="Globin-like"/>
    <property type="match status" value="1"/>
</dbReference>
<dbReference type="AlphaFoldDB" id="A0AAR2KL33"/>
<evidence type="ECO:0000313" key="8">
    <source>
        <dbReference type="Ensembl" id="ENSPNAP00000062831.1"/>
    </source>
</evidence>
<dbReference type="InterPro" id="IPR050532">
    <property type="entry name" value="Globin-like_OT"/>
</dbReference>
<dbReference type="Ensembl" id="ENSPNAT00000082116.1">
    <property type="protein sequence ID" value="ENSPNAP00000062831.1"/>
    <property type="gene ID" value="ENSPNAG00000031724.1"/>
</dbReference>
<evidence type="ECO:0000256" key="2">
    <source>
        <dbReference type="ARBA" id="ARBA00022617"/>
    </source>
</evidence>
<sequence length="195" mass="22812">MGCTLSSESEPHNEHVEDLTIVRLNEAQKELVRKSWRAVQSDATKAGVIMFVRLFEIHPECKDAFFDFRDVADLEIQASRELRAHGLRVLSFLEKSVARLGKPEHLDELILELGRKHYHYNSNPKYYMYLGTEFIRVIKPILKERWSSELENAWMTLFLYLTQMMKVGFEEEARKQCHTAALALETQRLGDREVL</sequence>
<keyword evidence="3" id="KW-0479">Metal-binding</keyword>
<dbReference type="InterPro" id="IPR000971">
    <property type="entry name" value="Globin"/>
</dbReference>
<comment type="subunit">
    <text evidence="5">Monomer. Homodimers and homotetramers. Mainly monomeric but also detected as part of homodimers and homotetramers.</text>
</comment>
<dbReference type="Proteomes" id="UP001501920">
    <property type="component" value="Chromosome 4"/>
</dbReference>
<evidence type="ECO:0000256" key="3">
    <source>
        <dbReference type="ARBA" id="ARBA00022723"/>
    </source>
</evidence>
<evidence type="ECO:0000256" key="6">
    <source>
        <dbReference type="RuleBase" id="RU000356"/>
    </source>
</evidence>